<proteinExistence type="predicted"/>
<feature type="region of interest" description="Disordered" evidence="1">
    <location>
        <begin position="34"/>
        <end position="57"/>
    </location>
</feature>
<dbReference type="OrthoDB" id="2962852at2"/>
<protein>
    <submittedName>
        <fullName evidence="3">Uncharacterized protein</fullName>
    </submittedName>
</protein>
<evidence type="ECO:0000256" key="2">
    <source>
        <dbReference type="SAM" id="SignalP"/>
    </source>
</evidence>
<evidence type="ECO:0000313" key="3">
    <source>
        <dbReference type="EMBL" id="SDI57856.1"/>
    </source>
</evidence>
<gene>
    <name evidence="3" type="ORF">SAMN04488123_103215</name>
</gene>
<evidence type="ECO:0000256" key="1">
    <source>
        <dbReference type="SAM" id="MobiDB-lite"/>
    </source>
</evidence>
<organism evidence="3 4">
    <name type="scientific">Natribacillus halophilus</name>
    <dbReference type="NCBI Taxonomy" id="549003"/>
    <lineage>
        <taxon>Bacteria</taxon>
        <taxon>Bacillati</taxon>
        <taxon>Bacillota</taxon>
        <taxon>Bacilli</taxon>
        <taxon>Bacillales</taxon>
        <taxon>Bacillaceae</taxon>
        <taxon>Natribacillus</taxon>
    </lineage>
</organism>
<accession>A0A1G8LQB5</accession>
<dbReference type="RefSeq" id="WP_090396771.1">
    <property type="nucleotide sequence ID" value="NZ_FNEN01000003.1"/>
</dbReference>
<keyword evidence="2" id="KW-0732">Signal</keyword>
<name>A0A1G8LQB5_9BACI</name>
<feature type="compositionally biased region" description="Acidic residues" evidence="1">
    <location>
        <begin position="34"/>
        <end position="54"/>
    </location>
</feature>
<dbReference type="AlphaFoldDB" id="A0A1G8LQB5"/>
<dbReference type="Proteomes" id="UP000198853">
    <property type="component" value="Unassembled WGS sequence"/>
</dbReference>
<feature type="signal peptide" evidence="2">
    <location>
        <begin position="1"/>
        <end position="24"/>
    </location>
</feature>
<feature type="chain" id="PRO_5011787236" evidence="2">
    <location>
        <begin position="25"/>
        <end position="317"/>
    </location>
</feature>
<keyword evidence="4" id="KW-1185">Reference proteome</keyword>
<reference evidence="3 4" key="1">
    <citation type="submission" date="2016-10" db="EMBL/GenBank/DDBJ databases">
        <authorList>
            <person name="de Groot N.N."/>
        </authorList>
    </citation>
    <scope>NUCLEOTIDE SEQUENCE [LARGE SCALE GENOMIC DNA]</scope>
    <source>
        <strain evidence="3 4">DSM 21771</strain>
    </source>
</reference>
<dbReference type="EMBL" id="FNEN01000003">
    <property type="protein sequence ID" value="SDI57856.1"/>
    <property type="molecule type" value="Genomic_DNA"/>
</dbReference>
<evidence type="ECO:0000313" key="4">
    <source>
        <dbReference type="Proteomes" id="UP000198853"/>
    </source>
</evidence>
<sequence length="317" mass="36492">MIKTVWHGLLLLTVLLPLASCFNASEEVDNDIDAGDEATEEGSAQEEENSEEEGTPSLETFVYNYFTAVNSGDEEEVALVTNFETEEGQGATEAIVEEFEQFSMNDLNIQVLEEEQASRVDFFYDYYPEEDSIEAVSVLIEGEFGGDDAELYGDETMVIRNDLLIHEQAEDWEVIGNFAHTPLPAEQSAATQGGLLYTPEAFVAEYYQRLENEEYDQLYEFFSEDYRDERQMDDDEYVEELSEGEIEPRDTQVIMGELFAEDVQEVIPELFAYTTENDDYIVRAQYQTDSDEHLFTEDVLVSEIEDEWRISMIHRYE</sequence>